<evidence type="ECO:0000313" key="2">
    <source>
        <dbReference type="EMBL" id="QKG22948.1"/>
    </source>
</evidence>
<evidence type="ECO:0000313" key="3">
    <source>
        <dbReference type="Proteomes" id="UP000501240"/>
    </source>
</evidence>
<keyword evidence="3" id="KW-1185">Reference proteome</keyword>
<organism evidence="2 3">
    <name type="scientific">Actinomadura verrucosospora</name>
    <dbReference type="NCBI Taxonomy" id="46165"/>
    <lineage>
        <taxon>Bacteria</taxon>
        <taxon>Bacillati</taxon>
        <taxon>Actinomycetota</taxon>
        <taxon>Actinomycetes</taxon>
        <taxon>Streptosporangiales</taxon>
        <taxon>Thermomonosporaceae</taxon>
        <taxon>Actinomadura</taxon>
    </lineage>
</organism>
<reference evidence="2 3" key="1">
    <citation type="submission" date="2020-05" db="EMBL/GenBank/DDBJ databases">
        <title>Actinomadura verrucosospora NRRL-B18236 (PFL_A860) Genome sequencing and assembly.</title>
        <authorList>
            <person name="Samborskyy M."/>
        </authorList>
    </citation>
    <scope>NUCLEOTIDE SEQUENCE [LARGE SCALE GENOMIC DNA]</scope>
    <source>
        <strain evidence="2 3">NRRL:B18236</strain>
    </source>
</reference>
<feature type="compositionally biased region" description="Basic and acidic residues" evidence="1">
    <location>
        <begin position="39"/>
        <end position="57"/>
    </location>
</feature>
<accession>A0A7D4ANV4</accession>
<gene>
    <name evidence="2" type="ORF">ACTIVE_4589</name>
</gene>
<name>A0A7D4ANV4_ACTVE</name>
<proteinExistence type="predicted"/>
<evidence type="ECO:0000256" key="1">
    <source>
        <dbReference type="SAM" id="MobiDB-lite"/>
    </source>
</evidence>
<dbReference type="EMBL" id="CP053892">
    <property type="protein sequence ID" value="QKG22948.1"/>
    <property type="molecule type" value="Genomic_DNA"/>
</dbReference>
<feature type="region of interest" description="Disordered" evidence="1">
    <location>
        <begin position="31"/>
        <end position="63"/>
    </location>
</feature>
<protein>
    <submittedName>
        <fullName evidence="2">Uncharacterized protein</fullName>
    </submittedName>
</protein>
<sequence>MAVLGVGAGDERGDVVDGVGEVGGLGAGLLEEGAVQAERGGRGEPRDVERRRDEQAVHEFGLPGGCGRRGAAGRLGAALPGAAGPRSIRPGCSASIVPNCSTMDSGVQCPVWTAPEPTRIRDVAAATASMRICGAALATPGARWCSASQ</sequence>
<dbReference type="Proteomes" id="UP000501240">
    <property type="component" value="Chromosome"/>
</dbReference>
<dbReference type="AlphaFoldDB" id="A0A7D4ANV4"/>